<dbReference type="InterPro" id="IPR015679">
    <property type="entry name" value="PLipase_D_fam"/>
</dbReference>
<keyword evidence="8" id="KW-0443">Lipid metabolism</keyword>
<evidence type="ECO:0000256" key="5">
    <source>
        <dbReference type="ARBA" id="ARBA00022525"/>
    </source>
</evidence>
<evidence type="ECO:0000313" key="12">
    <source>
        <dbReference type="Proteomes" id="UP000186997"/>
    </source>
</evidence>
<dbReference type="PROSITE" id="PS50035">
    <property type="entry name" value="PLD"/>
    <property type="match status" value="2"/>
</dbReference>
<dbReference type="SUPFAM" id="SSF56024">
    <property type="entry name" value="Phospholipase D/nuclease"/>
    <property type="match status" value="2"/>
</dbReference>
<evidence type="ECO:0000259" key="10">
    <source>
        <dbReference type="PROSITE" id="PS50035"/>
    </source>
</evidence>
<dbReference type="PANTHER" id="PTHR18896">
    <property type="entry name" value="PHOSPHOLIPASE D"/>
    <property type="match status" value="1"/>
</dbReference>
<accession>A0A1R3XH10</accession>
<evidence type="ECO:0000313" key="11">
    <source>
        <dbReference type="EMBL" id="SIT90317.1"/>
    </source>
</evidence>
<proteinExistence type="predicted"/>
<dbReference type="STRING" id="287098.SAMN05421665_3063"/>
<dbReference type="InterPro" id="IPR025202">
    <property type="entry name" value="PLD-like_dom"/>
</dbReference>
<evidence type="ECO:0000256" key="9">
    <source>
        <dbReference type="ARBA" id="ARBA00029594"/>
    </source>
</evidence>
<dbReference type="AlphaFoldDB" id="A0A1R3XH10"/>
<keyword evidence="12" id="KW-1185">Reference proteome</keyword>
<comment type="function">
    <text evidence="2">Could be a virulence factor.</text>
</comment>
<evidence type="ECO:0000256" key="3">
    <source>
        <dbReference type="ARBA" id="ARBA00004613"/>
    </source>
</evidence>
<dbReference type="Pfam" id="PF13091">
    <property type="entry name" value="PLDc_2"/>
    <property type="match status" value="1"/>
</dbReference>
<evidence type="ECO:0000256" key="2">
    <source>
        <dbReference type="ARBA" id="ARBA00003145"/>
    </source>
</evidence>
<evidence type="ECO:0000256" key="1">
    <source>
        <dbReference type="ARBA" id="ARBA00000798"/>
    </source>
</evidence>
<organism evidence="11 12">
    <name type="scientific">Yoonia rosea</name>
    <dbReference type="NCBI Taxonomy" id="287098"/>
    <lineage>
        <taxon>Bacteria</taxon>
        <taxon>Pseudomonadati</taxon>
        <taxon>Pseudomonadota</taxon>
        <taxon>Alphaproteobacteria</taxon>
        <taxon>Rhodobacterales</taxon>
        <taxon>Paracoccaceae</taxon>
        <taxon>Yoonia</taxon>
    </lineage>
</organism>
<reference evidence="12" key="1">
    <citation type="submission" date="2017-01" db="EMBL/GenBank/DDBJ databases">
        <authorList>
            <person name="Varghese N."/>
            <person name="Submissions S."/>
        </authorList>
    </citation>
    <scope>NUCLEOTIDE SEQUENCE [LARGE SCALE GENOMIC DNA]</scope>
    <source>
        <strain evidence="12">DSM 29591</strain>
    </source>
</reference>
<feature type="domain" description="PLD phosphodiesterase" evidence="10">
    <location>
        <begin position="181"/>
        <end position="208"/>
    </location>
</feature>
<evidence type="ECO:0000256" key="4">
    <source>
        <dbReference type="ARBA" id="ARBA00018392"/>
    </source>
</evidence>
<dbReference type="GO" id="GO:0005576">
    <property type="term" value="C:extracellular region"/>
    <property type="evidence" value="ECO:0007669"/>
    <property type="project" value="UniProtKB-SubCell"/>
</dbReference>
<dbReference type="InterPro" id="IPR001736">
    <property type="entry name" value="PLipase_D/transphosphatidylase"/>
</dbReference>
<dbReference type="PANTHER" id="PTHR18896:SF76">
    <property type="entry name" value="PHOSPHOLIPASE"/>
    <property type="match status" value="1"/>
</dbReference>
<dbReference type="GO" id="GO:0009395">
    <property type="term" value="P:phospholipid catabolic process"/>
    <property type="evidence" value="ECO:0007669"/>
    <property type="project" value="TreeGrafter"/>
</dbReference>
<dbReference type="GO" id="GO:0004630">
    <property type="term" value="F:phospholipase D activity"/>
    <property type="evidence" value="ECO:0007669"/>
    <property type="project" value="UniProtKB-EC"/>
</dbReference>
<comment type="catalytic activity">
    <reaction evidence="1">
        <text>a 1,2-diacyl-sn-glycero-3-phosphocholine + H2O = a 1,2-diacyl-sn-glycero-3-phosphate + choline + H(+)</text>
        <dbReference type="Rhea" id="RHEA:14445"/>
        <dbReference type="ChEBI" id="CHEBI:15354"/>
        <dbReference type="ChEBI" id="CHEBI:15377"/>
        <dbReference type="ChEBI" id="CHEBI:15378"/>
        <dbReference type="ChEBI" id="CHEBI:57643"/>
        <dbReference type="ChEBI" id="CHEBI:58608"/>
        <dbReference type="EC" id="3.1.4.4"/>
    </reaction>
</comment>
<comment type="subcellular location">
    <subcellularLocation>
        <location evidence="3">Secreted</location>
    </subcellularLocation>
</comment>
<dbReference type="Pfam" id="PF00614">
    <property type="entry name" value="PLDc"/>
    <property type="match status" value="1"/>
</dbReference>
<dbReference type="SMART" id="SM00155">
    <property type="entry name" value="PLDc"/>
    <property type="match status" value="2"/>
</dbReference>
<keyword evidence="6" id="KW-0677">Repeat</keyword>
<gene>
    <name evidence="11" type="ORF">SAMN05421665_3063</name>
</gene>
<feature type="domain" description="PLD phosphodiesterase" evidence="10">
    <location>
        <begin position="392"/>
        <end position="419"/>
    </location>
</feature>
<protein>
    <recommendedName>
        <fullName evidence="4">Phospholipase D</fullName>
    </recommendedName>
    <alternativeName>
        <fullName evidence="9">Choline phosphatase</fullName>
    </alternativeName>
</protein>
<name>A0A1R3XH10_9RHOB</name>
<dbReference type="CDD" id="cd09105">
    <property type="entry name" value="PLDc_vPLD1_2_like_2"/>
    <property type="match status" value="1"/>
</dbReference>
<keyword evidence="5" id="KW-0964">Secreted</keyword>
<dbReference type="Proteomes" id="UP000186997">
    <property type="component" value="Unassembled WGS sequence"/>
</dbReference>
<sequence length="508" mass="56457">MTATDARMFEVLVTAQEAYPRLESAFLAAEKEVVAGFRIFDPWTKLRSDAARAIGDTWFDLIVHTLDRGVEINIVLTDFDPVVRMQEHRYAWRCLRAFLAAAEASSHPENMNARVAMHPARVGLLPRTLLWPRSFKEVGAQLRKVEADVGADLTGTPYLPALAVQRGDTLQPRKFPPPPLVPVTHHQKLAVFDAETLYIGGLDVNDRRYDTPRHNRKGDDTWHDVQVVVTGEVAAEARQHLLDMEHVFSGGTARHTNALLRTMSAKRKMELPFMSPVPMVSELEDAHLDAIRKAEQLIYFETQFFRDEAIAQALAMRAKQQRGLSLVMMLPAAPEDIAFSDDWGPDAAYGEHMQVKCVDLINDGFGDRVFIGSPAQPCSSSSKGRDAHFGAPLVYLHAKVSIFDDAMGIVSSANLNGRSMRWDTEAGVATQTKAEVAQLKLRCFEHWLGADADEAFYQPVTACDAWAARAAQNAQLAPEDRKGFVLPYRVEAAREDAQILPGVPSEMT</sequence>
<evidence type="ECO:0000256" key="6">
    <source>
        <dbReference type="ARBA" id="ARBA00022737"/>
    </source>
</evidence>
<keyword evidence="7" id="KW-0378">Hydrolase</keyword>
<evidence type="ECO:0000256" key="7">
    <source>
        <dbReference type="ARBA" id="ARBA00022801"/>
    </source>
</evidence>
<dbReference type="Gene3D" id="3.30.870.10">
    <property type="entry name" value="Endonuclease Chain A"/>
    <property type="match status" value="2"/>
</dbReference>
<dbReference type="RefSeq" id="WP_084190873.1">
    <property type="nucleotide sequence ID" value="NZ_FTPR01000003.1"/>
</dbReference>
<dbReference type="EMBL" id="FTPR01000003">
    <property type="protein sequence ID" value="SIT90317.1"/>
    <property type="molecule type" value="Genomic_DNA"/>
</dbReference>
<evidence type="ECO:0000256" key="8">
    <source>
        <dbReference type="ARBA" id="ARBA00023098"/>
    </source>
</evidence>